<sequence length="184" mass="21423">VGGVWDDHDYGGNDMGANMPNKKERQTIYRDFLSLDHPTANRDGMYHRIDFENGKIRFLVLDTRWHREDHCIPSFAHAIPKGNAVACLTRWLTSGLLLHRYSYLWNKKDCGTAKLLGEDQWTWLEKELSLSSESDSESFEEEESSLEPPELFIILSSIQVWSTNPVMESWGQFPQEQERLYNLL</sequence>
<protein>
    <recommendedName>
        <fullName evidence="3">PhoD-like phosphatase metallophosphatase domain-containing protein</fullName>
    </recommendedName>
</protein>
<dbReference type="SUPFAM" id="SSF56300">
    <property type="entry name" value="Metallo-dependent phosphatases"/>
    <property type="match status" value="1"/>
</dbReference>
<organism evidence="1 2">
    <name type="scientific">Fragilariopsis cylindrus CCMP1102</name>
    <dbReference type="NCBI Taxonomy" id="635003"/>
    <lineage>
        <taxon>Eukaryota</taxon>
        <taxon>Sar</taxon>
        <taxon>Stramenopiles</taxon>
        <taxon>Ochrophyta</taxon>
        <taxon>Bacillariophyta</taxon>
        <taxon>Bacillariophyceae</taxon>
        <taxon>Bacillariophycidae</taxon>
        <taxon>Bacillariales</taxon>
        <taxon>Bacillariaceae</taxon>
        <taxon>Fragilariopsis</taxon>
    </lineage>
</organism>
<dbReference type="Gene3D" id="3.60.21.70">
    <property type="entry name" value="PhoD-like phosphatase"/>
    <property type="match status" value="1"/>
</dbReference>
<feature type="non-terminal residue" evidence="1">
    <location>
        <position position="184"/>
    </location>
</feature>
<dbReference type="AlphaFoldDB" id="A0A1E7F0T9"/>
<name>A0A1E7F0T9_9STRA</name>
<dbReference type="Proteomes" id="UP000095751">
    <property type="component" value="Unassembled WGS sequence"/>
</dbReference>
<evidence type="ECO:0008006" key="3">
    <source>
        <dbReference type="Google" id="ProtNLM"/>
    </source>
</evidence>
<gene>
    <name evidence="1" type="ORF">FRACYDRAFT_162308</name>
</gene>
<dbReference type="PANTHER" id="PTHR33987">
    <property type="entry name" value="CALCINEURIN-LIKE METALLO-PHOSPHOESTERASE SUPERFAMILY PROTEIN"/>
    <property type="match status" value="1"/>
</dbReference>
<evidence type="ECO:0000313" key="1">
    <source>
        <dbReference type="EMBL" id="OEU11716.1"/>
    </source>
</evidence>
<accession>A0A1E7F0T9</accession>
<keyword evidence="2" id="KW-1185">Reference proteome</keyword>
<dbReference type="OrthoDB" id="10266805at2759"/>
<dbReference type="InterPro" id="IPR038607">
    <property type="entry name" value="PhoD-like_sf"/>
</dbReference>
<reference evidence="1 2" key="1">
    <citation type="submission" date="2016-09" db="EMBL/GenBank/DDBJ databases">
        <title>Extensive genetic diversity and differential bi-allelic expression allows diatom success in the polar Southern Ocean.</title>
        <authorList>
            <consortium name="DOE Joint Genome Institute"/>
            <person name="Mock T."/>
            <person name="Otillar R.P."/>
            <person name="Strauss J."/>
            <person name="Dupont C."/>
            <person name="Frickenhaus S."/>
            <person name="Maumus F."/>
            <person name="Mcmullan M."/>
            <person name="Sanges R."/>
            <person name="Schmutz J."/>
            <person name="Toseland A."/>
            <person name="Valas R."/>
            <person name="Veluchamy A."/>
            <person name="Ward B.J."/>
            <person name="Allen A."/>
            <person name="Barry K."/>
            <person name="Falciatore A."/>
            <person name="Ferrante M."/>
            <person name="Fortunato A.E."/>
            <person name="Gloeckner G."/>
            <person name="Gruber A."/>
            <person name="Hipkin R."/>
            <person name="Janech M."/>
            <person name="Kroth P."/>
            <person name="Leese F."/>
            <person name="Lindquist E."/>
            <person name="Lyon B.R."/>
            <person name="Martin J."/>
            <person name="Mayer C."/>
            <person name="Parker M."/>
            <person name="Quesneville H."/>
            <person name="Raymond J."/>
            <person name="Uhlig C."/>
            <person name="Valentin K.U."/>
            <person name="Worden A.Z."/>
            <person name="Armbrust E.V."/>
            <person name="Bowler C."/>
            <person name="Green B."/>
            <person name="Moulton V."/>
            <person name="Van Oosterhout C."/>
            <person name="Grigoriev I."/>
        </authorList>
    </citation>
    <scope>NUCLEOTIDE SEQUENCE [LARGE SCALE GENOMIC DNA]</scope>
    <source>
        <strain evidence="1 2">CCMP1102</strain>
    </source>
</reference>
<evidence type="ECO:0000313" key="2">
    <source>
        <dbReference type="Proteomes" id="UP000095751"/>
    </source>
</evidence>
<feature type="non-terminal residue" evidence="1">
    <location>
        <position position="1"/>
    </location>
</feature>
<dbReference type="PANTHER" id="PTHR33987:SF1">
    <property type="entry name" value="CALCINEURIN-LIKE METALLO-PHOSPHOESTERASE SUPERFAMILY PROTEIN"/>
    <property type="match status" value="1"/>
</dbReference>
<dbReference type="InParanoid" id="A0A1E7F0T9"/>
<dbReference type="InterPro" id="IPR029052">
    <property type="entry name" value="Metallo-depent_PP-like"/>
</dbReference>
<dbReference type="EMBL" id="KV784366">
    <property type="protein sequence ID" value="OEU11716.1"/>
    <property type="molecule type" value="Genomic_DNA"/>
</dbReference>
<dbReference type="KEGG" id="fcy:FRACYDRAFT_162308"/>
<proteinExistence type="predicted"/>